<proteinExistence type="predicted"/>
<accession>A0A1N7RPM0</accession>
<dbReference type="Proteomes" id="UP000195569">
    <property type="component" value="Unassembled WGS sequence"/>
</dbReference>
<dbReference type="EMBL" id="CYGY02000011">
    <property type="protein sequence ID" value="SIT36999.1"/>
    <property type="molecule type" value="Genomic_DNA"/>
</dbReference>
<evidence type="ECO:0000313" key="1">
    <source>
        <dbReference type="EMBL" id="SIT36999.1"/>
    </source>
</evidence>
<sequence length="138" mass="14702">MLARVERGRPHIVLPPGGLVESGNNRRVLTVLQAGHTNWVTTMDIIDMARASGLTVVLDGRIGSEEYQSVCGSVSALLRFAETVCQCAANQSDLTSRRSTVANPSGRMRRCAIEGAGTSHATTASAQCMSRDTQLSVK</sequence>
<dbReference type="AlphaFoldDB" id="A0A1N7RPM0"/>
<protein>
    <submittedName>
        <fullName evidence="1">Uncharacterized protein</fullName>
    </submittedName>
</protein>
<gene>
    <name evidence="1" type="ORF">BN2476_110052</name>
</gene>
<keyword evidence="2" id="KW-1185">Reference proteome</keyword>
<reference evidence="1" key="1">
    <citation type="submission" date="2016-12" db="EMBL/GenBank/DDBJ databases">
        <authorList>
            <person name="Moulin L."/>
        </authorList>
    </citation>
    <scope>NUCLEOTIDE SEQUENCE [LARGE SCALE GENOMIC DNA]</scope>
    <source>
        <strain evidence="1">STM 7183</strain>
    </source>
</reference>
<organism evidence="1 2">
    <name type="scientific">Paraburkholderia piptadeniae</name>
    <dbReference type="NCBI Taxonomy" id="1701573"/>
    <lineage>
        <taxon>Bacteria</taxon>
        <taxon>Pseudomonadati</taxon>
        <taxon>Pseudomonadota</taxon>
        <taxon>Betaproteobacteria</taxon>
        <taxon>Burkholderiales</taxon>
        <taxon>Burkholderiaceae</taxon>
        <taxon>Paraburkholderia</taxon>
    </lineage>
</organism>
<evidence type="ECO:0000313" key="2">
    <source>
        <dbReference type="Proteomes" id="UP000195569"/>
    </source>
</evidence>
<name>A0A1N7RPM0_9BURK</name>
<comment type="caution">
    <text evidence="1">The sequence shown here is derived from an EMBL/GenBank/DDBJ whole genome shotgun (WGS) entry which is preliminary data.</text>
</comment>